<comment type="caution">
    <text evidence="2">The sequence shown here is derived from an EMBL/GenBank/DDBJ whole genome shotgun (WGS) entry which is preliminary data.</text>
</comment>
<organism evidence="2 3">
    <name type="scientific">Ephemerocybe angulata</name>
    <dbReference type="NCBI Taxonomy" id="980116"/>
    <lineage>
        <taxon>Eukaryota</taxon>
        <taxon>Fungi</taxon>
        <taxon>Dikarya</taxon>
        <taxon>Basidiomycota</taxon>
        <taxon>Agaricomycotina</taxon>
        <taxon>Agaricomycetes</taxon>
        <taxon>Agaricomycetidae</taxon>
        <taxon>Agaricales</taxon>
        <taxon>Agaricineae</taxon>
        <taxon>Psathyrellaceae</taxon>
        <taxon>Ephemerocybe</taxon>
    </lineage>
</organism>
<dbReference type="EMBL" id="JACGCI010000043">
    <property type="protein sequence ID" value="KAF6752579.1"/>
    <property type="molecule type" value="Genomic_DNA"/>
</dbReference>
<feature type="compositionally biased region" description="Low complexity" evidence="1">
    <location>
        <begin position="357"/>
        <end position="372"/>
    </location>
</feature>
<feature type="compositionally biased region" description="Polar residues" evidence="1">
    <location>
        <begin position="307"/>
        <end position="334"/>
    </location>
</feature>
<keyword evidence="3" id="KW-1185">Reference proteome</keyword>
<feature type="region of interest" description="Disordered" evidence="1">
    <location>
        <begin position="264"/>
        <end position="287"/>
    </location>
</feature>
<feature type="region of interest" description="Disordered" evidence="1">
    <location>
        <begin position="420"/>
        <end position="449"/>
    </location>
</feature>
<dbReference type="AlphaFoldDB" id="A0A8H6HTY4"/>
<gene>
    <name evidence="2" type="ORF">DFP72DRAFT_849717</name>
</gene>
<reference evidence="2 3" key="1">
    <citation type="submission" date="2020-07" db="EMBL/GenBank/DDBJ databases">
        <title>Comparative genomics of pyrophilous fungi reveals a link between fire events and developmental genes.</title>
        <authorList>
            <consortium name="DOE Joint Genome Institute"/>
            <person name="Steindorff A.S."/>
            <person name="Carver A."/>
            <person name="Calhoun S."/>
            <person name="Stillman K."/>
            <person name="Liu H."/>
            <person name="Lipzen A."/>
            <person name="Pangilinan J."/>
            <person name="Labutti K."/>
            <person name="Bruns T.D."/>
            <person name="Grigoriev I.V."/>
        </authorList>
    </citation>
    <scope>NUCLEOTIDE SEQUENCE [LARGE SCALE GENOMIC DNA]</scope>
    <source>
        <strain evidence="2 3">CBS 144469</strain>
    </source>
</reference>
<name>A0A8H6HTY4_9AGAR</name>
<feature type="region of interest" description="Disordered" evidence="1">
    <location>
        <begin position="1"/>
        <end position="69"/>
    </location>
</feature>
<feature type="compositionally biased region" description="Basic and acidic residues" evidence="1">
    <location>
        <begin position="30"/>
        <end position="51"/>
    </location>
</feature>
<feature type="compositionally biased region" description="Polar residues" evidence="1">
    <location>
        <begin position="186"/>
        <end position="205"/>
    </location>
</feature>
<sequence>MFFEAVLENEQSPHDDFEFPSLASPASPSEHLKTLEHELDLKEPDTFDERNLPSLQTPLMDGSELEAAPPDEEDVDYLLHDSIFVETVLDDASLAMPQVLTSDARATRENIITRIDSVDAPSSAPTEATPAGVSSHRTPTSFYVSTSTEIEKEETHSDEASSAEQQAEGIVKSSATPVAAAESAVPESTQPSAIPAQDTSTSASASPVVHDSLKTAAQTALTVAQSETTPLAFPQATRLPSLRDQFQEEYPTPRFVSEEEFGNGEAVDQNESQVDRQSVAPEASLDQDHAAPQIEAIPLQHVQTLSQTTSRNNNEVDKTSASQAGPSPSTQIPVVTSYPGGHYHSRCGQYNARFPTTAAPSSTASHSGSLSPISGPPAKGGVTKGKGKACAEGAAFMTKNPYASRMLDIPKDGFGSFKLDSPAMATSGAPVAPAKRKRDSEEHEPEPTAEVPAFKCAAEDHSFRAGPICDLQFTQINRAFFDHLWNDHTLYRPGDNRVRCPHNDDGKRCPASTLNNQKRLSVHYAKVHRKKYLCEESDCYSVVIRENGRCAAHRAKKARMF</sequence>
<evidence type="ECO:0000256" key="1">
    <source>
        <dbReference type="SAM" id="MobiDB-lite"/>
    </source>
</evidence>
<dbReference type="Proteomes" id="UP000521943">
    <property type="component" value="Unassembled WGS sequence"/>
</dbReference>
<feature type="compositionally biased region" description="Polar residues" evidence="1">
    <location>
        <begin position="135"/>
        <end position="148"/>
    </location>
</feature>
<evidence type="ECO:0000313" key="2">
    <source>
        <dbReference type="EMBL" id="KAF6752579.1"/>
    </source>
</evidence>
<proteinExistence type="predicted"/>
<evidence type="ECO:0000313" key="3">
    <source>
        <dbReference type="Proteomes" id="UP000521943"/>
    </source>
</evidence>
<feature type="region of interest" description="Disordered" evidence="1">
    <location>
        <begin position="307"/>
        <end position="336"/>
    </location>
</feature>
<feature type="region of interest" description="Disordered" evidence="1">
    <location>
        <begin position="117"/>
        <end position="208"/>
    </location>
</feature>
<feature type="compositionally biased region" description="Low complexity" evidence="1">
    <location>
        <begin position="120"/>
        <end position="131"/>
    </location>
</feature>
<protein>
    <submittedName>
        <fullName evidence="2">Uncharacterized protein</fullName>
    </submittedName>
</protein>
<feature type="compositionally biased region" description="Basic and acidic residues" evidence="1">
    <location>
        <begin position="149"/>
        <end position="159"/>
    </location>
</feature>
<feature type="region of interest" description="Disordered" evidence="1">
    <location>
        <begin position="357"/>
        <end position="385"/>
    </location>
</feature>
<accession>A0A8H6HTY4</accession>